<dbReference type="AlphaFoldDB" id="A0AAN6N5L1"/>
<dbReference type="EMBL" id="MU853810">
    <property type="protein sequence ID" value="KAK3939519.1"/>
    <property type="molecule type" value="Genomic_DNA"/>
</dbReference>
<dbReference type="PANTHER" id="PTHR11365:SF2">
    <property type="entry name" value="5-OXOPROLINASE"/>
    <property type="match status" value="1"/>
</dbReference>
<dbReference type="InterPro" id="IPR003692">
    <property type="entry name" value="Hydantoinase_B"/>
</dbReference>
<keyword evidence="3" id="KW-1185">Reference proteome</keyword>
<sequence length="453" mass="48233">MSIAEQMGRTLQKTSVSLNIKERLDFSCAIVGPQGDLVANAPHMPVNLGSMQNAVQYQHELKPGDVLVTNHADAGGTHLPDITVVTPVFDDAGKEIIFYTANPAATSLEQEGALIKSFKLASEGKFDEEGITKILVEDPVQYPGCVGSSSIYDNLTAVVQQYMAAIQETAEAAVRQYLKAVARTHPEPLTAVDYLDDGTEIHLRVTIDGQTGGAVLDFTGTDPETYGNRNAPRSLVYSAVIYALRAMINEDIPLNQGCLAPTQIVIPESTVLSPSCGTAVYTGNSLTSQLAVQMYGGDKAALLRGEPFRGSPLMHGETICGGSGAGPTWNGVSAVHTNMTNTRVSDLEIILEKRYPVLVRHSERRTHRPYGMCGGGPGMSGRNLALLHLPGGGAGAGEKKNRWVNVSASKLYIHTPGGGAWGKKGGKAMWCWRTARGTRRRSLSTGGGRGFGP</sequence>
<gene>
    <name evidence="2" type="ORF">QBC46DRAFT_459639</name>
</gene>
<dbReference type="Pfam" id="PF02538">
    <property type="entry name" value="Hydantoinase_B"/>
    <property type="match status" value="2"/>
</dbReference>
<feature type="domain" description="Hydantoinase B/oxoprolinase" evidence="1">
    <location>
        <begin position="157"/>
        <end position="362"/>
    </location>
</feature>
<evidence type="ECO:0000313" key="2">
    <source>
        <dbReference type="EMBL" id="KAK3939519.1"/>
    </source>
</evidence>
<accession>A0AAN6N5L1</accession>
<dbReference type="GO" id="GO:0006749">
    <property type="term" value="P:glutathione metabolic process"/>
    <property type="evidence" value="ECO:0007669"/>
    <property type="project" value="TreeGrafter"/>
</dbReference>
<dbReference type="GO" id="GO:0017168">
    <property type="term" value="F:5-oxoprolinase (ATP-hydrolyzing) activity"/>
    <property type="evidence" value="ECO:0007669"/>
    <property type="project" value="TreeGrafter"/>
</dbReference>
<evidence type="ECO:0000313" key="3">
    <source>
        <dbReference type="Proteomes" id="UP001303473"/>
    </source>
</evidence>
<feature type="domain" description="Hydantoinase B/oxoprolinase" evidence="1">
    <location>
        <begin position="1"/>
        <end position="138"/>
    </location>
</feature>
<dbReference type="InterPro" id="IPR045079">
    <property type="entry name" value="Oxoprolinase-like"/>
</dbReference>
<dbReference type="Proteomes" id="UP001303473">
    <property type="component" value="Unassembled WGS sequence"/>
</dbReference>
<reference evidence="3" key="1">
    <citation type="journal article" date="2023" name="Mol. Phylogenet. Evol.">
        <title>Genome-scale phylogeny and comparative genomics of the fungal order Sordariales.</title>
        <authorList>
            <person name="Hensen N."/>
            <person name="Bonometti L."/>
            <person name="Westerberg I."/>
            <person name="Brannstrom I.O."/>
            <person name="Guillou S."/>
            <person name="Cros-Aarteil S."/>
            <person name="Calhoun S."/>
            <person name="Haridas S."/>
            <person name="Kuo A."/>
            <person name="Mondo S."/>
            <person name="Pangilinan J."/>
            <person name="Riley R."/>
            <person name="LaButti K."/>
            <person name="Andreopoulos B."/>
            <person name="Lipzen A."/>
            <person name="Chen C."/>
            <person name="Yan M."/>
            <person name="Daum C."/>
            <person name="Ng V."/>
            <person name="Clum A."/>
            <person name="Steindorff A."/>
            <person name="Ohm R.A."/>
            <person name="Martin F."/>
            <person name="Silar P."/>
            <person name="Natvig D.O."/>
            <person name="Lalanne C."/>
            <person name="Gautier V."/>
            <person name="Ament-Velasquez S.L."/>
            <person name="Kruys A."/>
            <person name="Hutchinson M.I."/>
            <person name="Powell A.J."/>
            <person name="Barry K."/>
            <person name="Miller A.N."/>
            <person name="Grigoriev I.V."/>
            <person name="Debuchy R."/>
            <person name="Gladieux P."/>
            <person name="Hiltunen Thoren M."/>
            <person name="Johannesson H."/>
        </authorList>
    </citation>
    <scope>NUCLEOTIDE SEQUENCE [LARGE SCALE GENOMIC DNA]</scope>
    <source>
        <strain evidence="3">CBS 340.73</strain>
    </source>
</reference>
<dbReference type="PANTHER" id="PTHR11365">
    <property type="entry name" value="5-OXOPROLINASE RELATED"/>
    <property type="match status" value="1"/>
</dbReference>
<dbReference type="GO" id="GO:0005829">
    <property type="term" value="C:cytosol"/>
    <property type="evidence" value="ECO:0007669"/>
    <property type="project" value="TreeGrafter"/>
</dbReference>
<proteinExistence type="predicted"/>
<protein>
    <submittedName>
        <fullName evidence="2">Hydantoinase B/oxoprolinase-domain-containing protein</fullName>
    </submittedName>
</protein>
<name>A0AAN6N5L1_9PEZI</name>
<comment type="caution">
    <text evidence="2">The sequence shown here is derived from an EMBL/GenBank/DDBJ whole genome shotgun (WGS) entry which is preliminary data.</text>
</comment>
<evidence type="ECO:0000259" key="1">
    <source>
        <dbReference type="Pfam" id="PF02538"/>
    </source>
</evidence>
<organism evidence="2 3">
    <name type="scientific">Diplogelasinospora grovesii</name>
    <dbReference type="NCBI Taxonomy" id="303347"/>
    <lineage>
        <taxon>Eukaryota</taxon>
        <taxon>Fungi</taxon>
        <taxon>Dikarya</taxon>
        <taxon>Ascomycota</taxon>
        <taxon>Pezizomycotina</taxon>
        <taxon>Sordariomycetes</taxon>
        <taxon>Sordariomycetidae</taxon>
        <taxon>Sordariales</taxon>
        <taxon>Diplogelasinosporaceae</taxon>
        <taxon>Diplogelasinospora</taxon>
    </lineage>
</organism>